<dbReference type="SUPFAM" id="SSF55874">
    <property type="entry name" value="ATPase domain of HSP90 chaperone/DNA topoisomerase II/histidine kinase"/>
    <property type="match status" value="1"/>
</dbReference>
<comment type="caution">
    <text evidence="10">The sequence shown here is derived from an EMBL/GenBank/DDBJ whole genome shotgun (WGS) entry which is preliminary data.</text>
</comment>
<dbReference type="STRING" id="1122991.GCA_000613445_00879"/>
<accession>A0A318HV97</accession>
<dbReference type="InterPro" id="IPR011990">
    <property type="entry name" value="TPR-like_helical_dom_sf"/>
</dbReference>
<dbReference type="AlphaFoldDB" id="A0A318HV97"/>
<dbReference type="Gene3D" id="1.25.40.10">
    <property type="entry name" value="Tetratricopeptide repeat domain"/>
    <property type="match status" value="1"/>
</dbReference>
<dbReference type="Proteomes" id="UP000248314">
    <property type="component" value="Unassembled WGS sequence"/>
</dbReference>
<dbReference type="InterPro" id="IPR033406">
    <property type="entry name" value="DUF5113"/>
</dbReference>
<dbReference type="InterPro" id="IPR050736">
    <property type="entry name" value="Sensor_HK_Regulatory"/>
</dbReference>
<evidence type="ECO:0000256" key="7">
    <source>
        <dbReference type="SAM" id="Phobius"/>
    </source>
</evidence>
<dbReference type="PROSITE" id="PS50109">
    <property type="entry name" value="HIS_KIN"/>
    <property type="match status" value="1"/>
</dbReference>
<evidence type="ECO:0000313" key="11">
    <source>
        <dbReference type="Proteomes" id="UP000248314"/>
    </source>
</evidence>
<evidence type="ECO:0000259" key="9">
    <source>
        <dbReference type="PROSITE" id="PS50109"/>
    </source>
</evidence>
<keyword evidence="6" id="KW-0175">Coiled coil</keyword>
<feature type="transmembrane region" description="Helical" evidence="7">
    <location>
        <begin position="395"/>
        <end position="414"/>
    </location>
</feature>
<dbReference type="PANTHER" id="PTHR43711:SF31">
    <property type="entry name" value="HISTIDINE KINASE"/>
    <property type="match status" value="1"/>
</dbReference>
<keyword evidence="7" id="KW-0472">Membrane</keyword>
<evidence type="ECO:0000256" key="8">
    <source>
        <dbReference type="SAM" id="SignalP"/>
    </source>
</evidence>
<evidence type="ECO:0000256" key="2">
    <source>
        <dbReference type="ARBA" id="ARBA00012438"/>
    </source>
</evidence>
<evidence type="ECO:0000256" key="5">
    <source>
        <dbReference type="ARBA" id="ARBA00023012"/>
    </source>
</evidence>
<name>A0A318HV97_9BACT</name>
<keyword evidence="3" id="KW-0808">Transferase</keyword>
<dbReference type="InterPro" id="IPR005467">
    <property type="entry name" value="His_kinase_dom"/>
</dbReference>
<evidence type="ECO:0000256" key="3">
    <source>
        <dbReference type="ARBA" id="ARBA00022679"/>
    </source>
</evidence>
<evidence type="ECO:0000313" key="10">
    <source>
        <dbReference type="EMBL" id="PXX22262.1"/>
    </source>
</evidence>
<dbReference type="InterPro" id="IPR036890">
    <property type="entry name" value="HATPase_C_sf"/>
</dbReference>
<keyword evidence="8" id="KW-0732">Signal</keyword>
<dbReference type="SMART" id="SM00387">
    <property type="entry name" value="HATPase_c"/>
    <property type="match status" value="1"/>
</dbReference>
<evidence type="ECO:0000256" key="1">
    <source>
        <dbReference type="ARBA" id="ARBA00000085"/>
    </source>
</evidence>
<keyword evidence="7" id="KW-1133">Transmembrane helix</keyword>
<dbReference type="Pfam" id="PF17140">
    <property type="entry name" value="DUF5113"/>
    <property type="match status" value="2"/>
</dbReference>
<keyword evidence="7" id="KW-0812">Transmembrane</keyword>
<reference evidence="10 11" key="1">
    <citation type="submission" date="2018-05" db="EMBL/GenBank/DDBJ databases">
        <title>Genomic Encyclopedia of Type Strains, Phase I: the one thousand microbial genomes (KMG-I) project.</title>
        <authorList>
            <person name="Kyrpides N."/>
        </authorList>
    </citation>
    <scope>NUCLEOTIDE SEQUENCE [LARGE SCALE GENOMIC DNA]</scope>
    <source>
        <strain evidence="10 11">DSM 15611</strain>
    </source>
</reference>
<dbReference type="Pfam" id="PF02518">
    <property type="entry name" value="HATPase_c"/>
    <property type="match status" value="1"/>
</dbReference>
<feature type="signal peptide" evidence="8">
    <location>
        <begin position="1"/>
        <end position="22"/>
    </location>
</feature>
<feature type="transmembrane region" description="Helical" evidence="7">
    <location>
        <begin position="879"/>
        <end position="899"/>
    </location>
</feature>
<keyword evidence="4 10" id="KW-0418">Kinase</keyword>
<dbReference type="EMBL" id="QJJX01000012">
    <property type="protein sequence ID" value="PXX22262.1"/>
    <property type="molecule type" value="Genomic_DNA"/>
</dbReference>
<keyword evidence="5" id="KW-0902">Two-component regulatory system</keyword>
<dbReference type="Pfam" id="PF17139">
    <property type="entry name" value="DUF5112"/>
    <property type="match status" value="1"/>
</dbReference>
<evidence type="ECO:0000256" key="4">
    <source>
        <dbReference type="ARBA" id="ARBA00022777"/>
    </source>
</evidence>
<dbReference type="SUPFAM" id="SSF48452">
    <property type="entry name" value="TPR-like"/>
    <property type="match status" value="1"/>
</dbReference>
<dbReference type="PANTHER" id="PTHR43711">
    <property type="entry name" value="TWO-COMPONENT HISTIDINE KINASE"/>
    <property type="match status" value="1"/>
</dbReference>
<gene>
    <name evidence="10" type="ORF">EJ73_01251</name>
</gene>
<keyword evidence="11" id="KW-1185">Reference proteome</keyword>
<proteinExistence type="predicted"/>
<feature type="domain" description="Histidine kinase" evidence="9">
    <location>
        <begin position="488"/>
        <end position="703"/>
    </location>
</feature>
<organism evidence="10 11">
    <name type="scientific">Hoylesella shahii DSM 15611 = JCM 12083</name>
    <dbReference type="NCBI Taxonomy" id="1122991"/>
    <lineage>
        <taxon>Bacteria</taxon>
        <taxon>Pseudomonadati</taxon>
        <taxon>Bacteroidota</taxon>
        <taxon>Bacteroidia</taxon>
        <taxon>Bacteroidales</taxon>
        <taxon>Prevotellaceae</taxon>
        <taxon>Hoylesella</taxon>
    </lineage>
</organism>
<dbReference type="EC" id="2.7.13.3" evidence="2"/>
<feature type="coiled-coil region" evidence="6">
    <location>
        <begin position="971"/>
        <end position="998"/>
    </location>
</feature>
<evidence type="ECO:0000256" key="6">
    <source>
        <dbReference type="SAM" id="Coils"/>
    </source>
</evidence>
<dbReference type="GO" id="GO:0004673">
    <property type="term" value="F:protein histidine kinase activity"/>
    <property type="evidence" value="ECO:0007669"/>
    <property type="project" value="UniProtKB-EC"/>
</dbReference>
<dbReference type="RefSeq" id="WP_244912917.1">
    <property type="nucleotide sequence ID" value="NZ_QJJX01000012.1"/>
</dbReference>
<comment type="catalytic activity">
    <reaction evidence="1">
        <text>ATP + protein L-histidine = ADP + protein N-phospho-L-histidine.</text>
        <dbReference type="EC" id="2.7.13.3"/>
    </reaction>
</comment>
<protein>
    <recommendedName>
        <fullName evidence="2">histidine kinase</fullName>
        <ecNumber evidence="2">2.7.13.3</ecNumber>
    </recommendedName>
</protein>
<dbReference type="InterPro" id="IPR033405">
    <property type="entry name" value="DUF5112"/>
</dbReference>
<dbReference type="InterPro" id="IPR003594">
    <property type="entry name" value="HATPase_dom"/>
</dbReference>
<feature type="chain" id="PRO_5016408244" description="histidine kinase" evidence="8">
    <location>
        <begin position="23"/>
        <end position="1194"/>
    </location>
</feature>
<dbReference type="GO" id="GO:0000160">
    <property type="term" value="P:phosphorelay signal transduction system"/>
    <property type="evidence" value="ECO:0007669"/>
    <property type="project" value="UniProtKB-KW"/>
</dbReference>
<sequence length="1194" mass="136573">MGIFIIVVLCLLGLCACGDNNAAEADRLNSKSYAFHYRNLDSTKVYAQRAFDLSDNYADGRAEALNNLAFVHISKMEFETASKLLADVRSITDNQVELLVADVQLMRLCQRQSRNKDFYNFRESALRRLQRIKEESNNLSPRLRKRMIYAETELYIVASVYFYYIGLPERALIEQENIAPNGDIQQDTAQWLSYMYNMGAGGLIHGSTKEAIYQQEFDLLFRCYSLAEQSNYPYWVANSLQGLSEHLMDKSKRRLLVKNNATAITLLNSDDMPDSLLAGNLAQRALVIFSNYGDVYQTAGAYRTLASCYWAVQDYKSALFCLQNALFRNSVIRKAPDLVSSICEQLSLVYSAMNVKAQSDVNRNIYLDIQRQTRQDKQQEARAEQLEQSSKQLNLMLVYVGIAIVVVILLLYLFNSMRAKQAAKYSPDKMLEPLRQWEQINAQHVEEQNDRYEELHELQEIGKRHVLENKKKNIEQRAKVSLVNSVVPFIDRMRNEIHRLNAVEEPEEIRQERLAYVKELTEKIKEYNDILTQWIQMRQGELSLHVESVALQPLFDIVGKSRMGFDRKGVRLVIEPTSEIVKADRTLTLFMINTLIDNARKFTERNGSVTLSASVVKEGYVDIMIADTGQGMTEEERAHLFERKVINSSSAEVQTSHGFGLLNCKGIIDKYKKVSRIFDGCTISVESEKDKGSVFSFRLPRVVRTLLVLLAMGTCLQVYAATPPDSLQGNRSKILDRISANTFEGKLLKRASAFADSAYFANVNGRYTKALQYADSCIGKLNAIYRLKAPHGKDSLVMYSQSAEKPAEIQWLNNGLETNYRIILDIRNESAIAALALHEWELYRYNNEVYTRLFKASSADNTLDSYVVGMQQSKANKTISIVVLILILMLIVPAYYVLFYRHYVAYRIYVERVEEINKVLMNTDEAQVKLDAIARIIKSISKHGGETVQFNSLNEVVSQITEVLQKNVEMEKAREESIEMAEDELHRVEIENDKLHVNNSVLDNCLSALKHETMYYPSRIRQLIENGGEDLHDMNELVDYYKELYMLLSAQAMRLVDDLRYPCRPVSLQKLLKVLPCAGENQAEQRHILGDEDLLTYLFFLLAQLLEGQTIVLKAKDKGARYVVIDIELPHMVYTNEQCRELFASTTPNLQYFLCRQIVRDTGEFANARGCGVYACNIDNKTHLEITLPKAMQA</sequence>
<dbReference type="Gene3D" id="3.30.565.10">
    <property type="entry name" value="Histidine kinase-like ATPase, C-terminal domain"/>
    <property type="match status" value="1"/>
</dbReference>